<comment type="caution">
    <text evidence="2">The sequence shown here is derived from an EMBL/GenBank/DDBJ whole genome shotgun (WGS) entry which is preliminary data.</text>
</comment>
<gene>
    <name evidence="2" type="ORF">EII35_08890</name>
</gene>
<dbReference type="InterPro" id="IPR011990">
    <property type="entry name" value="TPR-like_helical_dom_sf"/>
</dbReference>
<dbReference type="AlphaFoldDB" id="A0A3P1WSM3"/>
<dbReference type="RefSeq" id="WP_125228115.1">
    <property type="nucleotide sequence ID" value="NZ_RQYT01000019.1"/>
</dbReference>
<dbReference type="OrthoDB" id="3215237at2"/>
<dbReference type="Proteomes" id="UP000280935">
    <property type="component" value="Unassembled WGS sequence"/>
</dbReference>
<dbReference type="EMBL" id="RQYT01000019">
    <property type="protein sequence ID" value="RRD49275.1"/>
    <property type="molecule type" value="Genomic_DNA"/>
</dbReference>
<sequence length="359" mass="39496">MVEQGNSSGRGGGQRRGRPGTGGQGPKGRDNRSHGRPGQRKPAQARDDRDPQGRGRSRDQRHRTRRDQERPSRFEPRDEERRVPSPGTAPAPDEPDTPKEFDASRLPIGVRAELKGLSQGLADTVAAHLYAAGSLLDEDPDLAYRHAAAAKRRAGRIPVVREAAAEAAYASGRYEIALREYRALRRMNGRDELLPVIADCERAVGRHREALDLLASLDPRTKNLGLRIECLLVEAGIRNDLGQRGEALRLLKSAISHRIGPRLGQARLRYAYADLLVADGQLGAAREWFDAAARLDPEGELDAVERVAALDGVTLPEDFELDPEPEEDPQDAIETEVIELVSPEEEIAEILAEIDGEDR</sequence>
<protein>
    <submittedName>
        <fullName evidence="2">Tetratricopeptide repeat protein</fullName>
    </submittedName>
</protein>
<feature type="compositionally biased region" description="Basic and acidic residues" evidence="1">
    <location>
        <begin position="44"/>
        <end position="58"/>
    </location>
</feature>
<reference evidence="2 3" key="1">
    <citation type="submission" date="2018-11" db="EMBL/GenBank/DDBJ databases">
        <title>Genomes From Bacteria Associated with the Canine Oral Cavity: a Test Case for Automated Genome-Based Taxonomic Assignment.</title>
        <authorList>
            <person name="Coil D.A."/>
            <person name="Jospin G."/>
            <person name="Darling A.E."/>
            <person name="Wallis C."/>
            <person name="Davis I.J."/>
            <person name="Harris S."/>
            <person name="Eisen J.A."/>
            <person name="Holcombe L.J."/>
            <person name="O'Flynn C."/>
        </authorList>
    </citation>
    <scope>NUCLEOTIDE SEQUENCE [LARGE SCALE GENOMIC DNA]</scope>
    <source>
        <strain evidence="2 3">OH2822_COT-296</strain>
    </source>
</reference>
<proteinExistence type="predicted"/>
<name>A0A3P1WSM3_9ACTN</name>
<dbReference type="Gene3D" id="1.25.40.10">
    <property type="entry name" value="Tetratricopeptide repeat domain"/>
    <property type="match status" value="1"/>
</dbReference>
<evidence type="ECO:0000313" key="3">
    <source>
        <dbReference type="Proteomes" id="UP000280935"/>
    </source>
</evidence>
<dbReference type="SUPFAM" id="SSF48452">
    <property type="entry name" value="TPR-like"/>
    <property type="match status" value="1"/>
</dbReference>
<feature type="compositionally biased region" description="Basic and acidic residues" evidence="1">
    <location>
        <begin position="66"/>
        <end position="83"/>
    </location>
</feature>
<evidence type="ECO:0000313" key="2">
    <source>
        <dbReference type="EMBL" id="RRD49275.1"/>
    </source>
</evidence>
<accession>A0A3P1WSM3</accession>
<feature type="region of interest" description="Disordered" evidence="1">
    <location>
        <begin position="1"/>
        <end position="105"/>
    </location>
</feature>
<evidence type="ECO:0000256" key="1">
    <source>
        <dbReference type="SAM" id="MobiDB-lite"/>
    </source>
</evidence>
<organism evidence="2 3">
    <name type="scientific">Arachnia propionica</name>
    <dbReference type="NCBI Taxonomy" id="1750"/>
    <lineage>
        <taxon>Bacteria</taxon>
        <taxon>Bacillati</taxon>
        <taxon>Actinomycetota</taxon>
        <taxon>Actinomycetes</taxon>
        <taxon>Propionibacteriales</taxon>
        <taxon>Propionibacteriaceae</taxon>
        <taxon>Arachnia</taxon>
    </lineage>
</organism>